<dbReference type="Proteomes" id="UP001595935">
    <property type="component" value="Unassembled WGS sequence"/>
</dbReference>
<dbReference type="RefSeq" id="WP_213258339.1">
    <property type="nucleotide sequence ID" value="NZ_JAGYWA010000004.1"/>
</dbReference>
<name>A0ABV9PHA8_9FLAO</name>
<dbReference type="EMBL" id="JBHSGV010000004">
    <property type="protein sequence ID" value="MFC4748360.1"/>
    <property type="molecule type" value="Genomic_DNA"/>
</dbReference>
<evidence type="ECO:0000313" key="2">
    <source>
        <dbReference type="Proteomes" id="UP001595935"/>
    </source>
</evidence>
<gene>
    <name evidence="1" type="ORF">ACFO5S_12950</name>
</gene>
<comment type="caution">
    <text evidence="1">The sequence shown here is derived from an EMBL/GenBank/DDBJ whole genome shotgun (WGS) entry which is preliminary data.</text>
</comment>
<organism evidence="1 2">
    <name type="scientific">Flavobacterium branchiicola</name>
    <dbReference type="NCBI Taxonomy" id="1114875"/>
    <lineage>
        <taxon>Bacteria</taxon>
        <taxon>Pseudomonadati</taxon>
        <taxon>Bacteroidota</taxon>
        <taxon>Flavobacteriia</taxon>
        <taxon>Flavobacteriales</taxon>
        <taxon>Flavobacteriaceae</taxon>
        <taxon>Flavobacterium</taxon>
    </lineage>
</organism>
<proteinExistence type="predicted"/>
<accession>A0ABV9PHA8</accession>
<evidence type="ECO:0000313" key="1">
    <source>
        <dbReference type="EMBL" id="MFC4748360.1"/>
    </source>
</evidence>
<evidence type="ECO:0008006" key="3">
    <source>
        <dbReference type="Google" id="ProtNLM"/>
    </source>
</evidence>
<sequence>MKTKSTLEKAVKFVNNCKYIFSFRKNIFQKNIFTILFCLLTTVSFAQSGSCKATLVVENNGNIRNTPPDGTYYSMILTNNGSSTDTYVLSAKNVNSTCSNTDGSSTSGNIVVGTDFIDSTKSTISEITLNAGESVNFYIHITIPASAPVEKWSCNQITATSKSCTNYSVDSLLHTFVINPAND</sequence>
<keyword evidence="2" id="KW-1185">Reference proteome</keyword>
<protein>
    <recommendedName>
        <fullName evidence="3">Fn3 domain-containing protein</fullName>
    </recommendedName>
</protein>
<reference evidence="2" key="1">
    <citation type="journal article" date="2019" name="Int. J. Syst. Evol. Microbiol.">
        <title>The Global Catalogue of Microorganisms (GCM) 10K type strain sequencing project: providing services to taxonomists for standard genome sequencing and annotation.</title>
        <authorList>
            <consortium name="The Broad Institute Genomics Platform"/>
            <consortium name="The Broad Institute Genome Sequencing Center for Infectious Disease"/>
            <person name="Wu L."/>
            <person name="Ma J."/>
        </authorList>
    </citation>
    <scope>NUCLEOTIDE SEQUENCE [LARGE SCALE GENOMIC DNA]</scope>
    <source>
        <strain evidence="2">WYCCWR 13023</strain>
    </source>
</reference>